<dbReference type="EMBL" id="MU003713">
    <property type="protein sequence ID" value="KAF2804376.1"/>
    <property type="molecule type" value="Genomic_DNA"/>
</dbReference>
<accession>A0A6A6Y6C4</accession>
<feature type="compositionally biased region" description="Polar residues" evidence="1">
    <location>
        <begin position="333"/>
        <end position="356"/>
    </location>
</feature>
<feature type="region of interest" description="Disordered" evidence="1">
    <location>
        <begin position="14"/>
        <end position="383"/>
    </location>
</feature>
<dbReference type="AlphaFoldDB" id="A0A6A6Y6C4"/>
<gene>
    <name evidence="2 4" type="ORF">BDZ99DRAFT_502583</name>
</gene>
<sequence>MPLEISLDIINSYTYPPKKSASRRRKVVTSEDAPSGDSKREREPADGNDKEHPVVIEDDGSDSDSEAEGSEADREGLKLGDGDDSIYEGLPTLEELLGRRPLQTNTESAAPDGNQTDDSAERIIAAAASPSRQGLGTCMAAGQESSRVDKGERLDNSPADMENNCEKVNSVGDLLSTPNKRKLDYNSDAKDDAKDLRPQKQQKQLNPRDDSPALYDNVGMRNWPSATHERNYAPFADATTSMEVLDPTSKPASEDSRSAKQLSAQPQAESLAPSPVHTPMSTTPPPQARSSHFPPLRVSGKDDGANTSDLPQSDLLELQNGHDTSRTALRLQDWSTMRTRTSRQVMPSQSRHLSGSRTDRVTRSSSPQTSSLRATAADEPSIGYGLSANPAYQTADVTLYPVPKTLSIVSAIVRCNESTLPLDQIALDTSILGERGQVIRITQVSQDSWLLLGCRYDDGASHSRPRRGWTVLRADQKSNPHSDAANHNAGHPDTHMGEEDEDEDKNTDEDTTEYKPHAMGTDPRFNRNDMRFRQRTRVPWFESDNLRLLSYRKNMTMGWKDIFKLFPDPTPGAVRTRWHMLQGK</sequence>
<reference evidence="4" key="3">
    <citation type="submission" date="2025-04" db="UniProtKB">
        <authorList>
            <consortium name="RefSeq"/>
        </authorList>
    </citation>
    <scope>IDENTIFICATION</scope>
    <source>
        <strain evidence="4">CBS 304.34</strain>
    </source>
</reference>
<dbReference type="RefSeq" id="XP_033571340.1">
    <property type="nucleotide sequence ID" value="XM_033723903.1"/>
</dbReference>
<evidence type="ECO:0008006" key="5">
    <source>
        <dbReference type="Google" id="ProtNLM"/>
    </source>
</evidence>
<reference evidence="2 4" key="1">
    <citation type="journal article" date="2020" name="Stud. Mycol.">
        <title>101 Dothideomycetes genomes: a test case for predicting lifestyles and emergence of pathogens.</title>
        <authorList>
            <person name="Haridas S."/>
            <person name="Albert R."/>
            <person name="Binder M."/>
            <person name="Bloem J."/>
            <person name="Labutti K."/>
            <person name="Salamov A."/>
            <person name="Andreopoulos B."/>
            <person name="Baker S."/>
            <person name="Barry K."/>
            <person name="Bills G."/>
            <person name="Bluhm B."/>
            <person name="Cannon C."/>
            <person name="Castanera R."/>
            <person name="Culley D."/>
            <person name="Daum C."/>
            <person name="Ezra D."/>
            <person name="Gonzalez J."/>
            <person name="Henrissat B."/>
            <person name="Kuo A."/>
            <person name="Liang C."/>
            <person name="Lipzen A."/>
            <person name="Lutzoni F."/>
            <person name="Magnuson J."/>
            <person name="Mondo S."/>
            <person name="Nolan M."/>
            <person name="Ohm R."/>
            <person name="Pangilinan J."/>
            <person name="Park H.-J."/>
            <person name="Ramirez L."/>
            <person name="Alfaro M."/>
            <person name="Sun H."/>
            <person name="Tritt A."/>
            <person name="Yoshinaga Y."/>
            <person name="Zwiers L.-H."/>
            <person name="Turgeon B."/>
            <person name="Goodwin S."/>
            <person name="Spatafora J."/>
            <person name="Crous P."/>
            <person name="Grigoriev I."/>
        </authorList>
    </citation>
    <scope>NUCLEOTIDE SEQUENCE</scope>
    <source>
        <strain evidence="2 4">CBS 304.34</strain>
    </source>
</reference>
<evidence type="ECO:0000256" key="1">
    <source>
        <dbReference type="SAM" id="MobiDB-lite"/>
    </source>
</evidence>
<feature type="compositionally biased region" description="Polar residues" evidence="1">
    <location>
        <begin position="259"/>
        <end position="268"/>
    </location>
</feature>
<feature type="compositionally biased region" description="Basic and acidic residues" evidence="1">
    <location>
        <begin position="71"/>
        <end position="81"/>
    </location>
</feature>
<protein>
    <recommendedName>
        <fullName evidence="5">Myb-like domain-containing protein</fullName>
    </recommendedName>
</protein>
<organism evidence="2">
    <name type="scientific">Mytilinidion resinicola</name>
    <dbReference type="NCBI Taxonomy" id="574789"/>
    <lineage>
        <taxon>Eukaryota</taxon>
        <taxon>Fungi</taxon>
        <taxon>Dikarya</taxon>
        <taxon>Ascomycota</taxon>
        <taxon>Pezizomycotina</taxon>
        <taxon>Dothideomycetes</taxon>
        <taxon>Pleosporomycetidae</taxon>
        <taxon>Mytilinidiales</taxon>
        <taxon>Mytilinidiaceae</taxon>
        <taxon>Mytilinidion</taxon>
    </lineage>
</organism>
<feature type="compositionally biased region" description="Basic and acidic residues" evidence="1">
    <location>
        <begin position="181"/>
        <end position="198"/>
    </location>
</feature>
<dbReference type="OrthoDB" id="3562657at2759"/>
<reference evidence="4" key="2">
    <citation type="submission" date="2020-04" db="EMBL/GenBank/DDBJ databases">
        <authorList>
            <consortium name="NCBI Genome Project"/>
        </authorList>
    </citation>
    <scope>NUCLEOTIDE SEQUENCE</scope>
    <source>
        <strain evidence="4">CBS 304.34</strain>
    </source>
</reference>
<feature type="compositionally biased region" description="Acidic residues" evidence="1">
    <location>
        <begin position="56"/>
        <end position="70"/>
    </location>
</feature>
<feature type="compositionally biased region" description="Basic and acidic residues" evidence="1">
    <location>
        <begin position="146"/>
        <end position="155"/>
    </location>
</feature>
<dbReference type="GeneID" id="54464796"/>
<keyword evidence="3" id="KW-1185">Reference proteome</keyword>
<name>A0A6A6Y6C4_9PEZI</name>
<dbReference type="Proteomes" id="UP000504636">
    <property type="component" value="Unplaced"/>
</dbReference>
<feature type="compositionally biased region" description="Polar residues" evidence="1">
    <location>
        <begin position="102"/>
        <end position="117"/>
    </location>
</feature>
<evidence type="ECO:0000313" key="2">
    <source>
        <dbReference type="EMBL" id="KAF2804376.1"/>
    </source>
</evidence>
<proteinExistence type="predicted"/>
<evidence type="ECO:0000313" key="4">
    <source>
        <dbReference type="RefSeq" id="XP_033571340.1"/>
    </source>
</evidence>
<feature type="compositionally biased region" description="Polar residues" evidence="1">
    <location>
        <begin position="363"/>
        <end position="373"/>
    </location>
</feature>
<evidence type="ECO:0000313" key="3">
    <source>
        <dbReference type="Proteomes" id="UP000504636"/>
    </source>
</evidence>
<feature type="compositionally biased region" description="Acidic residues" evidence="1">
    <location>
        <begin position="498"/>
        <end position="511"/>
    </location>
</feature>
<feature type="region of interest" description="Disordered" evidence="1">
    <location>
        <begin position="477"/>
        <end position="526"/>
    </location>
</feature>
<feature type="compositionally biased region" description="Basic and acidic residues" evidence="1">
    <location>
        <begin position="37"/>
        <end position="55"/>
    </location>
</feature>